<reference evidence="2" key="1">
    <citation type="journal article" date="2021" name="Proc. Natl. Acad. Sci. U.S.A.">
        <title>A Catalog of Tens of Thousands of Viruses from Human Metagenomes Reveals Hidden Associations with Chronic Diseases.</title>
        <authorList>
            <person name="Tisza M.J."/>
            <person name="Buck C.B."/>
        </authorList>
    </citation>
    <scope>NUCLEOTIDE SEQUENCE</scope>
    <source>
        <strain evidence="2">CtEBu1</strain>
    </source>
</reference>
<evidence type="ECO:0000313" key="2">
    <source>
        <dbReference type="EMBL" id="DAE18122.1"/>
    </source>
</evidence>
<dbReference type="InterPro" id="IPR045536">
    <property type="entry name" value="DUF6431"/>
</dbReference>
<sequence>MVMQDQSTCPKCGGELKYYDSVPRIVRTKGRETTRVPMRRFRCAHCGAVHRELPELLFPYKQYEAEVIIGVLEGLITCETLGFEDFPCEMTMLRWLSQKAQLLLWRYP</sequence>
<evidence type="ECO:0000259" key="1">
    <source>
        <dbReference type="Pfam" id="PF20020"/>
    </source>
</evidence>
<feature type="domain" description="DUF6431" evidence="1">
    <location>
        <begin position="9"/>
        <end position="95"/>
    </location>
</feature>
<proteinExistence type="predicted"/>
<name>A0A8S5QGL5_9CAUD</name>
<dbReference type="Pfam" id="PF20020">
    <property type="entry name" value="DUF6431"/>
    <property type="match status" value="1"/>
</dbReference>
<protein>
    <submittedName>
        <fullName evidence="2">MqsA</fullName>
    </submittedName>
</protein>
<accession>A0A8S5QGL5</accession>
<dbReference type="EMBL" id="BK015651">
    <property type="protein sequence ID" value="DAE18122.1"/>
    <property type="molecule type" value="Genomic_DNA"/>
</dbReference>
<organism evidence="2">
    <name type="scientific">Siphoviridae sp. ctEBu1</name>
    <dbReference type="NCBI Taxonomy" id="2825393"/>
    <lineage>
        <taxon>Viruses</taxon>
        <taxon>Duplodnaviria</taxon>
        <taxon>Heunggongvirae</taxon>
        <taxon>Uroviricota</taxon>
        <taxon>Caudoviricetes</taxon>
    </lineage>
</organism>